<accession>A0ACB7RSQ4</accession>
<organism evidence="1 2">
    <name type="scientific">Hyalomma asiaticum</name>
    <name type="common">Tick</name>
    <dbReference type="NCBI Taxonomy" id="266040"/>
    <lineage>
        <taxon>Eukaryota</taxon>
        <taxon>Metazoa</taxon>
        <taxon>Ecdysozoa</taxon>
        <taxon>Arthropoda</taxon>
        <taxon>Chelicerata</taxon>
        <taxon>Arachnida</taxon>
        <taxon>Acari</taxon>
        <taxon>Parasitiformes</taxon>
        <taxon>Ixodida</taxon>
        <taxon>Ixodoidea</taxon>
        <taxon>Ixodidae</taxon>
        <taxon>Hyalomminae</taxon>
        <taxon>Hyalomma</taxon>
    </lineage>
</organism>
<comment type="caution">
    <text evidence="1">The sequence shown here is derived from an EMBL/GenBank/DDBJ whole genome shotgun (WGS) entry which is preliminary data.</text>
</comment>
<reference evidence="1" key="1">
    <citation type="submission" date="2020-05" db="EMBL/GenBank/DDBJ databases">
        <title>Large-scale comparative analyses of tick genomes elucidate their genetic diversity and vector capacities.</title>
        <authorList>
            <person name="Jia N."/>
            <person name="Wang J."/>
            <person name="Shi W."/>
            <person name="Du L."/>
            <person name="Sun Y."/>
            <person name="Zhan W."/>
            <person name="Jiang J."/>
            <person name="Wang Q."/>
            <person name="Zhang B."/>
            <person name="Ji P."/>
            <person name="Sakyi L.B."/>
            <person name="Cui X."/>
            <person name="Yuan T."/>
            <person name="Jiang B."/>
            <person name="Yang W."/>
            <person name="Lam T.T.-Y."/>
            <person name="Chang Q."/>
            <person name="Ding S."/>
            <person name="Wang X."/>
            <person name="Zhu J."/>
            <person name="Ruan X."/>
            <person name="Zhao L."/>
            <person name="Wei J."/>
            <person name="Que T."/>
            <person name="Du C."/>
            <person name="Cheng J."/>
            <person name="Dai P."/>
            <person name="Han X."/>
            <person name="Huang E."/>
            <person name="Gao Y."/>
            <person name="Liu J."/>
            <person name="Shao H."/>
            <person name="Ye R."/>
            <person name="Li L."/>
            <person name="Wei W."/>
            <person name="Wang X."/>
            <person name="Wang C."/>
            <person name="Yang T."/>
            <person name="Huo Q."/>
            <person name="Li W."/>
            <person name="Guo W."/>
            <person name="Chen H."/>
            <person name="Zhou L."/>
            <person name="Ni X."/>
            <person name="Tian J."/>
            <person name="Zhou Y."/>
            <person name="Sheng Y."/>
            <person name="Liu T."/>
            <person name="Pan Y."/>
            <person name="Xia L."/>
            <person name="Li J."/>
            <person name="Zhao F."/>
            <person name="Cao W."/>
        </authorList>
    </citation>
    <scope>NUCLEOTIDE SEQUENCE</scope>
    <source>
        <strain evidence="1">Hyas-2018</strain>
    </source>
</reference>
<evidence type="ECO:0000313" key="2">
    <source>
        <dbReference type="Proteomes" id="UP000821845"/>
    </source>
</evidence>
<protein>
    <submittedName>
        <fullName evidence="1">Uncharacterized protein</fullName>
    </submittedName>
</protein>
<proteinExistence type="predicted"/>
<evidence type="ECO:0000313" key="1">
    <source>
        <dbReference type="EMBL" id="KAH6925425.1"/>
    </source>
</evidence>
<dbReference type="Proteomes" id="UP000821845">
    <property type="component" value="Chromosome 7"/>
</dbReference>
<name>A0ACB7RSQ4_HYAAI</name>
<sequence length="136" mass="15789">MADEGGTMKSHCWFSAANRDEDKWTHTTMANAAKFWFTCRYFHRGWATLKSTFNASRHSQLLTRQTRKRSSRMFLTLMGEAAFITLGNLLFPKTSAEGIYEDVVKTLRNHYTPKRSAVAEQYQFQTNGTRQRPTPR</sequence>
<dbReference type="EMBL" id="CM023487">
    <property type="protein sequence ID" value="KAH6925425.1"/>
    <property type="molecule type" value="Genomic_DNA"/>
</dbReference>
<keyword evidence="2" id="KW-1185">Reference proteome</keyword>
<gene>
    <name evidence="1" type="ORF">HPB50_005046</name>
</gene>